<dbReference type="KEGG" id="mros:EHO51_18200"/>
<feature type="region of interest" description="Disordered" evidence="1">
    <location>
        <begin position="1"/>
        <end position="21"/>
    </location>
</feature>
<gene>
    <name evidence="3" type="ORF">EHO51_18200</name>
</gene>
<evidence type="ECO:0000259" key="2">
    <source>
        <dbReference type="Pfam" id="PF10686"/>
    </source>
</evidence>
<dbReference type="Pfam" id="PF10686">
    <property type="entry name" value="YAcAr"/>
    <property type="match status" value="1"/>
</dbReference>
<feature type="domain" description="YspA cpYpsA-related SLOG" evidence="2">
    <location>
        <begin position="200"/>
        <end position="265"/>
    </location>
</feature>
<sequence length="316" mass="35114">MNDEITSLPFESDLSDHDARSSSSHLLDELALHGYRPFEDDPDPRPLPSSDAAALALESVVETLSGLLSDTRLEADLPDLLWSIVNLFHRKADRIGRDLDDNEVAQRRTQAEQDGSEIRSVELERLIAQGLTLVERRNAFEFFRDQLSELYSTETGSSWRPRSGSMVNHRALTSAMIDSRDFLNAKKLADTQVLLPAGSRIAFAGGPDCNDHTRIWATLDKVRAKHPDMVLLHGAGPKGAERIAACWADNRKVAQVAFKPDWTRHKNAAPFKRNDVMLETLPIGIIVFPGSGIVENLADKARKMGIPVWRFGKEGA</sequence>
<evidence type="ECO:0000313" key="3">
    <source>
        <dbReference type="EMBL" id="AZG78772.1"/>
    </source>
</evidence>
<dbReference type="InterPro" id="IPR019627">
    <property type="entry name" value="YAcAr"/>
</dbReference>
<organism evidence="3 4">
    <name type="scientific">Methylocystis rosea</name>
    <dbReference type="NCBI Taxonomy" id="173366"/>
    <lineage>
        <taxon>Bacteria</taxon>
        <taxon>Pseudomonadati</taxon>
        <taxon>Pseudomonadota</taxon>
        <taxon>Alphaproteobacteria</taxon>
        <taxon>Hyphomicrobiales</taxon>
        <taxon>Methylocystaceae</taxon>
        <taxon>Methylocystis</taxon>
    </lineage>
</organism>
<proteinExistence type="predicted"/>
<evidence type="ECO:0000313" key="4">
    <source>
        <dbReference type="Proteomes" id="UP000273982"/>
    </source>
</evidence>
<dbReference type="Proteomes" id="UP000273982">
    <property type="component" value="Plasmid pGW6_1"/>
</dbReference>
<accession>A0A3G8MC91</accession>
<dbReference type="EMBL" id="CP034087">
    <property type="protein sequence ID" value="AZG78772.1"/>
    <property type="molecule type" value="Genomic_DNA"/>
</dbReference>
<name>A0A3G8MC91_9HYPH</name>
<protein>
    <submittedName>
        <fullName evidence="3">DUF2493 domain-containing protein</fullName>
    </submittedName>
</protein>
<dbReference type="AlphaFoldDB" id="A0A3G8MC91"/>
<geneLocation type="plasmid" evidence="4">
    <name>pgw6_1</name>
</geneLocation>
<evidence type="ECO:0000256" key="1">
    <source>
        <dbReference type="SAM" id="MobiDB-lite"/>
    </source>
</evidence>
<reference evidence="3 4" key="1">
    <citation type="submission" date="2018-11" db="EMBL/GenBank/DDBJ databases">
        <title>Genome squencing of methanotrophic bacteria isolated from alkaline groundwater in Korea.</title>
        <authorList>
            <person name="Nguyen L.N."/>
        </authorList>
    </citation>
    <scope>NUCLEOTIDE SEQUENCE [LARGE SCALE GENOMIC DNA]</scope>
    <source>
        <strain evidence="3 4">GW6</strain>
        <plasmid evidence="4">pgw6_1</plasmid>
    </source>
</reference>
<keyword evidence="3" id="KW-0614">Plasmid</keyword>
<dbReference type="RefSeq" id="WP_124740283.1">
    <property type="nucleotide sequence ID" value="NZ_CP034087.1"/>
</dbReference>